<evidence type="ECO:0000256" key="2">
    <source>
        <dbReference type="ARBA" id="ARBA00022692"/>
    </source>
</evidence>
<dbReference type="SUPFAM" id="SSF90123">
    <property type="entry name" value="ABC transporter transmembrane region"/>
    <property type="match status" value="1"/>
</dbReference>
<feature type="domain" description="ABC transporter" evidence="8">
    <location>
        <begin position="341"/>
        <end position="548"/>
    </location>
</feature>
<name>A2RJX6_LACLM</name>
<dbReference type="Gene3D" id="1.20.1560.10">
    <property type="entry name" value="ABC transporter type 1, transmembrane domain"/>
    <property type="match status" value="1"/>
</dbReference>
<dbReference type="STRING" id="416870.llmg_0989"/>
<keyword evidence="4" id="KW-0067">ATP-binding</keyword>
<dbReference type="PANTHER" id="PTHR43394">
    <property type="entry name" value="ATP-DEPENDENT PERMEASE MDL1, MITOCHONDRIAL"/>
    <property type="match status" value="1"/>
</dbReference>
<evidence type="ECO:0000259" key="9">
    <source>
        <dbReference type="PROSITE" id="PS50929"/>
    </source>
</evidence>
<dbReference type="SUPFAM" id="SSF52540">
    <property type="entry name" value="P-loop containing nucleoside triphosphate hydrolases"/>
    <property type="match status" value="1"/>
</dbReference>
<evidence type="ECO:0000259" key="8">
    <source>
        <dbReference type="PROSITE" id="PS50893"/>
    </source>
</evidence>
<feature type="transmembrane region" description="Helical" evidence="7">
    <location>
        <begin position="30"/>
        <end position="53"/>
    </location>
</feature>
<sequence>MLQCSGNIILSKIREGKMVKYLKEFKFENFMVFLLITIDIALAVLSSVFLANVLNSLIAREMNQFFLWLAIDIVLWVVDSFVQGARDVWKEIAIQKQLNAVRRDIIEPLTEISYSDFEKNSKEDYNSWLNNDTKLLYDNGFHQIYFVYTGIVAMLFSGIAIIFFHWVLLLTTLLVGAILFYFPKIFKKSVERDTEQVSDVANDALATSTDYLRGYEVLYHNKQLGLMQERTMGKFNQLATANVKLIFTRAWMQYSLLGASMLGQFLILAVAGFLIMNGQIGIGVVMSVGNLSGTVTNYSKSVANSLILLNATGKLLEKYGKIADESKVTDGEEVTDFESKLELKNLSVAFPDGQKIEYPEIVIEKGKKYAIIGDSGSGKSTLINLLVGNKRDYEGEILLDGKDYKGINRKSLPHVMSVIMQFPYLFRETVEENLTLGRKISPDIFDKSIRIACADDFVFNKLDTIYDKNLSGGQQERLSVARELMGTKPILVMDESTASVDKKTALAVEKNILENPDLTVIMITHHLYDETQNYLDEVIHLDTVNNYV</sequence>
<evidence type="ECO:0000256" key="3">
    <source>
        <dbReference type="ARBA" id="ARBA00022741"/>
    </source>
</evidence>
<dbReference type="SMART" id="SM00382">
    <property type="entry name" value="AAA"/>
    <property type="match status" value="1"/>
</dbReference>
<keyword evidence="5 7" id="KW-1133">Transmembrane helix</keyword>
<evidence type="ECO:0000256" key="1">
    <source>
        <dbReference type="ARBA" id="ARBA00004651"/>
    </source>
</evidence>
<dbReference type="Gene3D" id="3.40.50.300">
    <property type="entry name" value="P-loop containing nucleotide triphosphate hydrolases"/>
    <property type="match status" value="1"/>
</dbReference>
<dbReference type="Pfam" id="PF00664">
    <property type="entry name" value="ABC_membrane"/>
    <property type="match status" value="1"/>
</dbReference>
<dbReference type="EMBL" id="AM406671">
    <property type="protein sequence ID" value="CAL97582.1"/>
    <property type="molecule type" value="Genomic_DNA"/>
</dbReference>
<reference evidence="10 11" key="1">
    <citation type="journal article" date="2007" name="J. Bacteriol.">
        <title>The complete genome sequence of the lactic acid bacterial paradigm Lactococcus lactis subsp. cremoris MG1363.</title>
        <authorList>
            <person name="Wegmann U."/>
            <person name="O'Connell-Motherway M."/>
            <person name="Zomer A."/>
            <person name="Buist G."/>
            <person name="Shearman C."/>
            <person name="Canchaya C."/>
            <person name="Ventura M."/>
            <person name="Goesmann A."/>
            <person name="Gasson M.J."/>
            <person name="Kuipers O.P."/>
            <person name="van Sinderen D."/>
            <person name="Kok J."/>
        </authorList>
    </citation>
    <scope>NUCLEOTIDE SEQUENCE [LARGE SCALE GENOMIC DNA]</scope>
    <source>
        <strain evidence="10 11">MG1363</strain>
    </source>
</reference>
<evidence type="ECO:0000256" key="4">
    <source>
        <dbReference type="ARBA" id="ARBA00022840"/>
    </source>
</evidence>
<evidence type="ECO:0000256" key="5">
    <source>
        <dbReference type="ARBA" id="ARBA00022989"/>
    </source>
</evidence>
<feature type="transmembrane region" description="Helical" evidence="7">
    <location>
        <begin position="65"/>
        <end position="82"/>
    </location>
</feature>
<proteinExistence type="predicted"/>
<dbReference type="Proteomes" id="UP000000364">
    <property type="component" value="Chromosome"/>
</dbReference>
<dbReference type="PROSITE" id="PS50893">
    <property type="entry name" value="ABC_TRANSPORTER_2"/>
    <property type="match status" value="1"/>
</dbReference>
<feature type="transmembrane region" description="Helical" evidence="7">
    <location>
        <begin position="151"/>
        <end position="182"/>
    </location>
</feature>
<evidence type="ECO:0000313" key="10">
    <source>
        <dbReference type="EMBL" id="CAL97582.1"/>
    </source>
</evidence>
<accession>A2RJX6</accession>
<dbReference type="InterPro" id="IPR027417">
    <property type="entry name" value="P-loop_NTPase"/>
</dbReference>
<dbReference type="eggNOG" id="COG1132">
    <property type="taxonomic scope" value="Bacteria"/>
</dbReference>
<keyword evidence="3" id="KW-0547">Nucleotide-binding</keyword>
<keyword evidence="2 7" id="KW-0812">Transmembrane</keyword>
<gene>
    <name evidence="10" type="ordered locus">llmg_0989</name>
</gene>
<dbReference type="InterPro" id="IPR039421">
    <property type="entry name" value="Type_1_exporter"/>
</dbReference>
<keyword evidence="6 7" id="KW-0472">Membrane</keyword>
<evidence type="ECO:0000313" key="11">
    <source>
        <dbReference type="Proteomes" id="UP000000364"/>
    </source>
</evidence>
<dbReference type="PROSITE" id="PS50929">
    <property type="entry name" value="ABC_TM1F"/>
    <property type="match status" value="1"/>
</dbReference>
<dbReference type="AlphaFoldDB" id="A2RJX6"/>
<dbReference type="HOGENOM" id="CLU_000604_84_3_9"/>
<dbReference type="GO" id="GO:0015421">
    <property type="term" value="F:ABC-type oligopeptide transporter activity"/>
    <property type="evidence" value="ECO:0007669"/>
    <property type="project" value="TreeGrafter"/>
</dbReference>
<dbReference type="PhylomeDB" id="A2RJX6"/>
<evidence type="ECO:0000256" key="6">
    <source>
        <dbReference type="ARBA" id="ARBA00023136"/>
    </source>
</evidence>
<organism evidence="10 11">
    <name type="scientific">Lactococcus lactis subsp. cremoris (strain MG1363)</name>
    <dbReference type="NCBI Taxonomy" id="416870"/>
    <lineage>
        <taxon>Bacteria</taxon>
        <taxon>Bacillati</taxon>
        <taxon>Bacillota</taxon>
        <taxon>Bacilli</taxon>
        <taxon>Lactobacillales</taxon>
        <taxon>Streptococcaceae</taxon>
        <taxon>Lactococcus</taxon>
        <taxon>Lactococcus cremoris subsp. cremoris</taxon>
    </lineage>
</organism>
<dbReference type="KEGG" id="llm:llmg_0989"/>
<dbReference type="SMR" id="A2RJX6"/>
<dbReference type="Pfam" id="PF00005">
    <property type="entry name" value="ABC_tran"/>
    <property type="match status" value="1"/>
</dbReference>
<dbReference type="InterPro" id="IPR003439">
    <property type="entry name" value="ABC_transporter-like_ATP-bd"/>
</dbReference>
<evidence type="ECO:0000256" key="7">
    <source>
        <dbReference type="SAM" id="Phobius"/>
    </source>
</evidence>
<dbReference type="CDD" id="cd03228">
    <property type="entry name" value="ABCC_MRP_Like"/>
    <property type="match status" value="1"/>
</dbReference>
<feature type="domain" description="ABC transmembrane type-1" evidence="9">
    <location>
        <begin position="30"/>
        <end position="311"/>
    </location>
</feature>
<dbReference type="InterPro" id="IPR011527">
    <property type="entry name" value="ABC1_TM_dom"/>
</dbReference>
<dbReference type="InterPro" id="IPR003593">
    <property type="entry name" value="AAA+_ATPase"/>
</dbReference>
<feature type="transmembrane region" description="Helical" evidence="7">
    <location>
        <begin position="254"/>
        <end position="276"/>
    </location>
</feature>
<dbReference type="GO" id="GO:0005886">
    <property type="term" value="C:plasma membrane"/>
    <property type="evidence" value="ECO:0007669"/>
    <property type="project" value="UniProtKB-SubCell"/>
</dbReference>
<dbReference type="GO" id="GO:0005524">
    <property type="term" value="F:ATP binding"/>
    <property type="evidence" value="ECO:0007669"/>
    <property type="project" value="UniProtKB-KW"/>
</dbReference>
<dbReference type="GO" id="GO:0016887">
    <property type="term" value="F:ATP hydrolysis activity"/>
    <property type="evidence" value="ECO:0007669"/>
    <property type="project" value="InterPro"/>
</dbReference>
<protein>
    <submittedName>
        <fullName evidence="10">ABC transporter ATP binding and permease protein</fullName>
    </submittedName>
</protein>
<dbReference type="InterPro" id="IPR036640">
    <property type="entry name" value="ABC1_TM_sf"/>
</dbReference>
<comment type="subcellular location">
    <subcellularLocation>
        <location evidence="1">Cell membrane</location>
        <topology evidence="1">Multi-pass membrane protein</topology>
    </subcellularLocation>
</comment>
<dbReference type="PANTHER" id="PTHR43394:SF1">
    <property type="entry name" value="ATP-BINDING CASSETTE SUB-FAMILY B MEMBER 10, MITOCHONDRIAL"/>
    <property type="match status" value="1"/>
</dbReference>